<comment type="caution">
    <text evidence="2">The sequence shown here is derived from an EMBL/GenBank/DDBJ whole genome shotgun (WGS) entry which is preliminary data.</text>
</comment>
<reference evidence="2 3" key="1">
    <citation type="submission" date="2015-10" db="EMBL/GenBank/DDBJ databases">
        <title>Draft genome of Bosea thiooxidans.</title>
        <authorList>
            <person name="Wang X."/>
        </authorList>
    </citation>
    <scope>NUCLEOTIDE SEQUENCE [LARGE SCALE GENOMIC DNA]</scope>
    <source>
        <strain evidence="2 3">CGMCC 9174</strain>
    </source>
</reference>
<proteinExistence type="predicted"/>
<dbReference type="EMBL" id="LMAR01000032">
    <property type="protein sequence ID" value="KQK30965.1"/>
    <property type="molecule type" value="Genomic_DNA"/>
</dbReference>
<evidence type="ECO:0000313" key="2">
    <source>
        <dbReference type="EMBL" id="KQK30965.1"/>
    </source>
</evidence>
<dbReference type="STRING" id="53254.SAMN05660750_03216"/>
<evidence type="ECO:0000313" key="3">
    <source>
        <dbReference type="Proteomes" id="UP000051562"/>
    </source>
</evidence>
<dbReference type="Proteomes" id="UP000051562">
    <property type="component" value="Unassembled WGS sequence"/>
</dbReference>
<gene>
    <name evidence="2" type="ORF">ARD30_11865</name>
</gene>
<sequence length="107" mass="11850">MAMRRWALAGICVAAFASGAIGAAPQKGEFLQDYITCDLWMKRQATDREMHATIGRWMVDALRHHSPSGLSRYTDDEILDAVARHCQVQPTHALTVAAFLAALRLPE</sequence>
<feature type="signal peptide" evidence="1">
    <location>
        <begin position="1"/>
        <end position="23"/>
    </location>
</feature>
<name>A0A0Q3I7X5_9HYPH</name>
<dbReference type="AlphaFoldDB" id="A0A0Q3I7X5"/>
<protein>
    <recommendedName>
        <fullName evidence="4">HdeA/HdeB family protein</fullName>
    </recommendedName>
</protein>
<evidence type="ECO:0000256" key="1">
    <source>
        <dbReference type="SAM" id="SignalP"/>
    </source>
</evidence>
<keyword evidence="3" id="KW-1185">Reference proteome</keyword>
<dbReference type="RefSeq" id="WP_055727793.1">
    <property type="nucleotide sequence ID" value="NZ_FUYX01000008.1"/>
</dbReference>
<organism evidence="2 3">
    <name type="scientific">Bosea thiooxidans</name>
    <dbReference type="NCBI Taxonomy" id="53254"/>
    <lineage>
        <taxon>Bacteria</taxon>
        <taxon>Pseudomonadati</taxon>
        <taxon>Pseudomonadota</taxon>
        <taxon>Alphaproteobacteria</taxon>
        <taxon>Hyphomicrobiales</taxon>
        <taxon>Boseaceae</taxon>
        <taxon>Bosea</taxon>
    </lineage>
</organism>
<keyword evidence="1" id="KW-0732">Signal</keyword>
<accession>A0A0Q3I7X5</accession>
<evidence type="ECO:0008006" key="4">
    <source>
        <dbReference type="Google" id="ProtNLM"/>
    </source>
</evidence>
<feature type="chain" id="PRO_5006203954" description="HdeA/HdeB family protein" evidence="1">
    <location>
        <begin position="24"/>
        <end position="107"/>
    </location>
</feature>
<dbReference type="OrthoDB" id="8162449at2"/>